<dbReference type="AlphaFoldDB" id="A0A8H2W1C6"/>
<gene>
    <name evidence="3" type="ORF">SCLTRI_LOCUS8606</name>
</gene>
<keyword evidence="1" id="KW-0479">Metal-binding</keyword>
<dbReference type="InterPro" id="IPR013083">
    <property type="entry name" value="Znf_RING/FYVE/PHD"/>
</dbReference>
<reference evidence="3" key="1">
    <citation type="submission" date="2020-10" db="EMBL/GenBank/DDBJ databases">
        <authorList>
            <person name="Kusch S."/>
        </authorList>
    </citation>
    <scope>NUCLEOTIDE SEQUENCE</scope>
    <source>
        <strain evidence="3">SwB9</strain>
    </source>
</reference>
<dbReference type="GO" id="GO:0008270">
    <property type="term" value="F:zinc ion binding"/>
    <property type="evidence" value="ECO:0007669"/>
    <property type="project" value="UniProtKB-KW"/>
</dbReference>
<proteinExistence type="predicted"/>
<keyword evidence="1" id="KW-0863">Zinc-finger</keyword>
<accession>A0A8H2W1C6</accession>
<dbReference type="SUPFAM" id="SSF57850">
    <property type="entry name" value="RING/U-box"/>
    <property type="match status" value="1"/>
</dbReference>
<dbReference type="EMBL" id="CAJHIA010000032">
    <property type="protein sequence ID" value="CAD6448813.1"/>
    <property type="molecule type" value="Genomic_DNA"/>
</dbReference>
<keyword evidence="1" id="KW-0862">Zinc</keyword>
<comment type="caution">
    <text evidence="3">The sequence shown here is derived from an EMBL/GenBank/DDBJ whole genome shotgun (WGS) entry which is preliminary data.</text>
</comment>
<evidence type="ECO:0000259" key="2">
    <source>
        <dbReference type="PROSITE" id="PS50089"/>
    </source>
</evidence>
<dbReference type="PROSITE" id="PS50089">
    <property type="entry name" value="ZF_RING_2"/>
    <property type="match status" value="1"/>
</dbReference>
<dbReference type="OrthoDB" id="1431934at2759"/>
<sequence>MGRKARATKSSIKADKPALPQTIFSLPLKEYNIPLVKHILSIFYQQSTFKKRKSQTSLLHKLAQVEQTLPKHQQEAVTQLLHHDMPITRAAIEAGPQKEDADGKLVRISKGKKLECEICLKVLPSKAFPQSVAANKCDHTTHICKRCLRQAITKSVEINPWDKIPCPFSTCRNMLEPEIVGKYIQDKLLKKYKPPQCPQPYES</sequence>
<evidence type="ECO:0000313" key="3">
    <source>
        <dbReference type="EMBL" id="CAD6448813.1"/>
    </source>
</evidence>
<organism evidence="3 4">
    <name type="scientific">Sclerotinia trifoliorum</name>
    <dbReference type="NCBI Taxonomy" id="28548"/>
    <lineage>
        <taxon>Eukaryota</taxon>
        <taxon>Fungi</taxon>
        <taxon>Dikarya</taxon>
        <taxon>Ascomycota</taxon>
        <taxon>Pezizomycotina</taxon>
        <taxon>Leotiomycetes</taxon>
        <taxon>Helotiales</taxon>
        <taxon>Sclerotiniaceae</taxon>
        <taxon>Sclerotinia</taxon>
    </lineage>
</organism>
<name>A0A8H2W1C6_9HELO</name>
<feature type="domain" description="RING-type" evidence="2">
    <location>
        <begin position="116"/>
        <end position="167"/>
    </location>
</feature>
<evidence type="ECO:0000256" key="1">
    <source>
        <dbReference type="PROSITE-ProRule" id="PRU00175"/>
    </source>
</evidence>
<evidence type="ECO:0000313" key="4">
    <source>
        <dbReference type="Proteomes" id="UP000624404"/>
    </source>
</evidence>
<protein>
    <submittedName>
        <fullName evidence="3">999e76e0-6888-4c4b-b9a0-5791194450bf-CDS</fullName>
    </submittedName>
</protein>
<dbReference type="Proteomes" id="UP000624404">
    <property type="component" value="Unassembled WGS sequence"/>
</dbReference>
<dbReference type="Gene3D" id="3.30.40.10">
    <property type="entry name" value="Zinc/RING finger domain, C3HC4 (zinc finger)"/>
    <property type="match status" value="1"/>
</dbReference>
<dbReference type="InterPro" id="IPR001841">
    <property type="entry name" value="Znf_RING"/>
</dbReference>
<keyword evidence="4" id="KW-1185">Reference proteome</keyword>